<sequence>MRICYFLFASVVIVGECFNTVSAINGADKDKLVSTESVEPSNGHAQRLLRTDKTEKKEAEDHDEERGIFDFVKTASLPYLDDLAEYLHNVPGAGETLQREVDKLFKLIVAKGWTPDSMAENIKIASKTNTMTEDALKVDPDYQLWVHFSKFWDEHKA</sequence>
<feature type="chain" id="PRO_5044992315" description="RxLR effector protein" evidence="5">
    <location>
        <begin position="24"/>
        <end position="157"/>
    </location>
</feature>
<dbReference type="EMBL" id="NBNE01007489">
    <property type="protein sequence ID" value="OWZ00593.1"/>
    <property type="molecule type" value="Genomic_DNA"/>
</dbReference>
<dbReference type="Pfam" id="PF16810">
    <property type="entry name" value="RXLR"/>
    <property type="match status" value="1"/>
</dbReference>
<evidence type="ECO:0000256" key="1">
    <source>
        <dbReference type="ARBA" id="ARBA00004613"/>
    </source>
</evidence>
<evidence type="ECO:0000256" key="2">
    <source>
        <dbReference type="ARBA" id="ARBA00010400"/>
    </source>
</evidence>
<dbReference type="InterPro" id="IPR031825">
    <property type="entry name" value="RXLR"/>
</dbReference>
<comment type="function">
    <text evidence="5">Effector that suppresses plant defense responses during pathogen infection.</text>
</comment>
<proteinExistence type="inferred from homology"/>
<organism evidence="6 7">
    <name type="scientific">Phytophthora megakarya</name>
    <dbReference type="NCBI Taxonomy" id="4795"/>
    <lineage>
        <taxon>Eukaryota</taxon>
        <taxon>Sar</taxon>
        <taxon>Stramenopiles</taxon>
        <taxon>Oomycota</taxon>
        <taxon>Peronosporomycetes</taxon>
        <taxon>Peronosporales</taxon>
        <taxon>Peronosporaceae</taxon>
        <taxon>Phytophthora</taxon>
    </lineage>
</organism>
<reference evidence="7" key="1">
    <citation type="submission" date="2017-03" db="EMBL/GenBank/DDBJ databases">
        <title>Phytopthora megakarya and P. palmivora, two closely related causual agents of cacao black pod achieved similar genome size and gene model numbers by different mechanisms.</title>
        <authorList>
            <person name="Ali S."/>
            <person name="Shao J."/>
            <person name="Larry D.J."/>
            <person name="Kronmiller B."/>
            <person name="Shen D."/>
            <person name="Strem M.D."/>
            <person name="Melnick R.L."/>
            <person name="Guiltinan M.J."/>
            <person name="Tyler B.M."/>
            <person name="Meinhardt L.W."/>
            <person name="Bailey B.A."/>
        </authorList>
    </citation>
    <scope>NUCLEOTIDE SEQUENCE [LARGE SCALE GENOMIC DNA]</scope>
    <source>
        <strain evidence="7">zdho120</strain>
    </source>
</reference>
<comment type="subcellular location">
    <subcellularLocation>
        <location evidence="1 5">Secreted</location>
    </subcellularLocation>
</comment>
<feature type="signal peptide" evidence="5">
    <location>
        <begin position="1"/>
        <end position="23"/>
    </location>
</feature>
<gene>
    <name evidence="6" type="ORF">PHMEG_00028179</name>
</gene>
<evidence type="ECO:0000256" key="5">
    <source>
        <dbReference type="RuleBase" id="RU367124"/>
    </source>
</evidence>
<comment type="caution">
    <text evidence="6">The sequence shown here is derived from an EMBL/GenBank/DDBJ whole genome shotgun (WGS) entry which is preliminary data.</text>
</comment>
<comment type="domain">
    <text evidence="5">The RxLR-dEER motif acts to carry the protein into the host cell cytoplasm through binding to cell surface phosphatidylinositol-3-phosphate.</text>
</comment>
<evidence type="ECO:0000313" key="7">
    <source>
        <dbReference type="Proteomes" id="UP000198211"/>
    </source>
</evidence>
<dbReference type="AlphaFoldDB" id="A0A225V5G3"/>
<keyword evidence="3 5" id="KW-0964">Secreted</keyword>
<comment type="similarity">
    <text evidence="2 5">Belongs to the RxLR effector family.</text>
</comment>
<keyword evidence="7" id="KW-1185">Reference proteome</keyword>
<evidence type="ECO:0000256" key="4">
    <source>
        <dbReference type="ARBA" id="ARBA00022729"/>
    </source>
</evidence>
<dbReference type="Proteomes" id="UP000198211">
    <property type="component" value="Unassembled WGS sequence"/>
</dbReference>
<keyword evidence="4 5" id="KW-0732">Signal</keyword>
<evidence type="ECO:0000256" key="3">
    <source>
        <dbReference type="ARBA" id="ARBA00022525"/>
    </source>
</evidence>
<evidence type="ECO:0000313" key="6">
    <source>
        <dbReference type="EMBL" id="OWZ00593.1"/>
    </source>
</evidence>
<dbReference type="OrthoDB" id="10541122at2759"/>
<name>A0A225V5G3_9STRA</name>
<accession>A0A225V5G3</accession>
<protein>
    <recommendedName>
        <fullName evidence="5">RxLR effector protein</fullName>
    </recommendedName>
</protein>